<dbReference type="InterPro" id="IPR029044">
    <property type="entry name" value="Nucleotide-diphossugar_trans"/>
</dbReference>
<dbReference type="RefSeq" id="WP_215862321.1">
    <property type="nucleotide sequence ID" value="NZ_JABELD010000002.1"/>
</dbReference>
<dbReference type="InterPro" id="IPR001173">
    <property type="entry name" value="Glyco_trans_2-like"/>
</dbReference>
<dbReference type="CDD" id="cd04186">
    <property type="entry name" value="GT_2_like_c"/>
    <property type="match status" value="1"/>
</dbReference>
<comment type="similarity">
    <text evidence="1">Belongs to the glycosyltransferase 2 family.</text>
</comment>
<keyword evidence="3" id="KW-0808">Transferase</keyword>
<dbReference type="Pfam" id="PF00535">
    <property type="entry name" value="Glycos_transf_2"/>
    <property type="match status" value="1"/>
</dbReference>
<organism evidence="5 6">
    <name type="scientific">Acidithiobacillus concretivorus</name>
    <dbReference type="NCBI Taxonomy" id="3063952"/>
    <lineage>
        <taxon>Bacteria</taxon>
        <taxon>Pseudomonadati</taxon>
        <taxon>Pseudomonadota</taxon>
        <taxon>Acidithiobacillia</taxon>
        <taxon>Acidithiobacillales</taxon>
        <taxon>Acidithiobacillaceae</taxon>
        <taxon>Acidithiobacillus</taxon>
    </lineage>
</organism>
<dbReference type="Gene3D" id="3.90.550.10">
    <property type="entry name" value="Spore Coat Polysaccharide Biosynthesis Protein SpsA, Chain A"/>
    <property type="match status" value="1"/>
</dbReference>
<dbReference type="PANTHER" id="PTHR43179">
    <property type="entry name" value="RHAMNOSYLTRANSFERASE WBBL"/>
    <property type="match status" value="1"/>
</dbReference>
<evidence type="ECO:0000313" key="5">
    <source>
        <dbReference type="EMBL" id="MBU2737240.1"/>
    </source>
</evidence>
<dbReference type="Proteomes" id="UP001197028">
    <property type="component" value="Unassembled WGS sequence"/>
</dbReference>
<evidence type="ECO:0000256" key="2">
    <source>
        <dbReference type="ARBA" id="ARBA00022676"/>
    </source>
</evidence>
<evidence type="ECO:0000256" key="3">
    <source>
        <dbReference type="ARBA" id="ARBA00022679"/>
    </source>
</evidence>
<evidence type="ECO:0000259" key="4">
    <source>
        <dbReference type="Pfam" id="PF00535"/>
    </source>
</evidence>
<dbReference type="SUPFAM" id="SSF53448">
    <property type="entry name" value="Nucleotide-diphospho-sugar transferases"/>
    <property type="match status" value="1"/>
</dbReference>
<feature type="domain" description="Glycosyltransferase 2-like" evidence="4">
    <location>
        <begin position="14"/>
        <end position="182"/>
    </location>
</feature>
<name>A0ABS5ZL06_9PROT</name>
<keyword evidence="2" id="KW-0328">Glycosyltransferase</keyword>
<comment type="caution">
    <text evidence="5">The sequence shown here is derived from an EMBL/GenBank/DDBJ whole genome shotgun (WGS) entry which is preliminary data.</text>
</comment>
<protein>
    <submittedName>
        <fullName evidence="5">Glycosyltransferase family 2 protein</fullName>
    </submittedName>
</protein>
<dbReference type="EMBL" id="JABELD010000002">
    <property type="protein sequence ID" value="MBU2737240.1"/>
    <property type="molecule type" value="Genomic_DNA"/>
</dbReference>
<accession>A0ABS5ZL06</accession>
<gene>
    <name evidence="5" type="ORF">HJG40_00115</name>
</gene>
<keyword evidence="6" id="KW-1185">Reference proteome</keyword>
<evidence type="ECO:0000313" key="6">
    <source>
        <dbReference type="Proteomes" id="UP001197028"/>
    </source>
</evidence>
<evidence type="ECO:0000256" key="1">
    <source>
        <dbReference type="ARBA" id="ARBA00006739"/>
    </source>
</evidence>
<dbReference type="PANTHER" id="PTHR43179:SF12">
    <property type="entry name" value="GALACTOFURANOSYLTRANSFERASE GLFT2"/>
    <property type="match status" value="1"/>
</dbReference>
<reference evidence="5 6" key="1">
    <citation type="journal article" date="2021" name="ISME J.">
        <title>Genomic evolution of the class Acidithiobacillia: deep-branching Proteobacteria living in extreme acidic conditions.</title>
        <authorList>
            <person name="Moya-Beltran A."/>
            <person name="Beard S."/>
            <person name="Rojas-Villalobos C."/>
            <person name="Issotta F."/>
            <person name="Gallardo Y."/>
            <person name="Ulloa R."/>
            <person name="Giaveno A."/>
            <person name="Degli Esposti M."/>
            <person name="Johnson D.B."/>
            <person name="Quatrini R."/>
        </authorList>
    </citation>
    <scope>NUCLEOTIDE SEQUENCE [LARGE SCALE GENOMIC DNA]</scope>
    <source>
        <strain evidence="5 6">ATCC 19703</strain>
    </source>
</reference>
<proteinExistence type="inferred from homology"/>
<sequence length="330" mass="37359">MKGNDVKECPTVCIILLNWHGWRDTIACLDSLLSLDYDDYRVLVVENGSTDDSVERIRAAHPEVPLIETGRNLGFSGGCNVGIRRAMEDGADYVWLLNNDTKAEPNALKAMVSVAEANPKVGAVGSVLYYLDHTDQIQAWGGGTISFLTVRSHHYLERVSDDKLHFLTGASLLLRRSTLDQVGLLDEKNFFMYWEDSDLSFRLRKFGWSLAVAHQSIVFHREHASTCKGSPLLDFYFNESAAIFFRRYASIAAWPILIGTFGRLGKRVLRRNPSGFIATLRGTKSGLKKQVKKAMIFIEKIKIYLIFNHIYSILRHHEFSRACFLKAHLS</sequence>